<dbReference type="FunFam" id="3.30.160.60:FF:000349">
    <property type="entry name" value="metal regulatory transcription factor 1"/>
    <property type="match status" value="1"/>
</dbReference>
<keyword evidence="8" id="KW-1185">Reference proteome</keyword>
<dbReference type="GO" id="GO:0008270">
    <property type="term" value="F:zinc ion binding"/>
    <property type="evidence" value="ECO:0007669"/>
    <property type="project" value="UniProtKB-KW"/>
</dbReference>
<dbReference type="Gene3D" id="3.30.160.60">
    <property type="entry name" value="Classic Zinc Finger"/>
    <property type="match status" value="6"/>
</dbReference>
<feature type="domain" description="C2H2-type" evidence="6">
    <location>
        <begin position="124"/>
        <end position="153"/>
    </location>
</feature>
<keyword evidence="2" id="KW-0677">Repeat</keyword>
<feature type="domain" description="C2H2-type" evidence="6">
    <location>
        <begin position="241"/>
        <end position="268"/>
    </location>
</feature>
<dbReference type="InterPro" id="IPR051061">
    <property type="entry name" value="Zinc_finger_trans_reg"/>
</dbReference>
<keyword evidence="3 5" id="KW-0863">Zinc-finger</keyword>
<dbReference type="Pfam" id="PF00096">
    <property type="entry name" value="zf-C2H2"/>
    <property type="match status" value="6"/>
</dbReference>
<feature type="domain" description="C2H2-type" evidence="6">
    <location>
        <begin position="213"/>
        <end position="240"/>
    </location>
</feature>
<evidence type="ECO:0000256" key="5">
    <source>
        <dbReference type="PROSITE-ProRule" id="PRU00042"/>
    </source>
</evidence>
<dbReference type="AlphaFoldDB" id="A0A9N9RRR7"/>
<keyword evidence="4" id="KW-0862">Zinc</keyword>
<gene>
    <name evidence="7" type="ORF">CHIRRI_LOCUS4168</name>
</gene>
<evidence type="ECO:0000259" key="6">
    <source>
        <dbReference type="PROSITE" id="PS50157"/>
    </source>
</evidence>
<evidence type="ECO:0000256" key="2">
    <source>
        <dbReference type="ARBA" id="ARBA00022737"/>
    </source>
</evidence>
<dbReference type="SMART" id="SM00355">
    <property type="entry name" value="ZnF_C2H2"/>
    <property type="match status" value="6"/>
</dbReference>
<reference evidence="7" key="1">
    <citation type="submission" date="2022-01" db="EMBL/GenBank/DDBJ databases">
        <authorList>
            <person name="King R."/>
        </authorList>
    </citation>
    <scope>NUCLEOTIDE SEQUENCE</scope>
</reference>
<dbReference type="InterPro" id="IPR013087">
    <property type="entry name" value="Znf_C2H2_type"/>
</dbReference>
<dbReference type="GO" id="GO:0006357">
    <property type="term" value="P:regulation of transcription by RNA polymerase II"/>
    <property type="evidence" value="ECO:0007669"/>
    <property type="project" value="TreeGrafter"/>
</dbReference>
<evidence type="ECO:0000313" key="7">
    <source>
        <dbReference type="EMBL" id="CAG9801237.1"/>
    </source>
</evidence>
<proteinExistence type="predicted"/>
<dbReference type="FunFam" id="3.30.160.60:FF:000072">
    <property type="entry name" value="zinc finger protein 143 isoform X1"/>
    <property type="match status" value="1"/>
</dbReference>
<dbReference type="PROSITE" id="PS50157">
    <property type="entry name" value="ZINC_FINGER_C2H2_2"/>
    <property type="match status" value="6"/>
</dbReference>
<dbReference type="PANTHER" id="PTHR46179:SF25">
    <property type="entry name" value="METAL RESPONSE ELEMENT-BINDING TRANSCRIPTION FACTOR-1, ISOFORM C"/>
    <property type="match status" value="1"/>
</dbReference>
<organism evidence="7 8">
    <name type="scientific">Chironomus riparius</name>
    <dbReference type="NCBI Taxonomy" id="315576"/>
    <lineage>
        <taxon>Eukaryota</taxon>
        <taxon>Metazoa</taxon>
        <taxon>Ecdysozoa</taxon>
        <taxon>Arthropoda</taxon>
        <taxon>Hexapoda</taxon>
        <taxon>Insecta</taxon>
        <taxon>Pterygota</taxon>
        <taxon>Neoptera</taxon>
        <taxon>Endopterygota</taxon>
        <taxon>Diptera</taxon>
        <taxon>Nematocera</taxon>
        <taxon>Chironomoidea</taxon>
        <taxon>Chironomidae</taxon>
        <taxon>Chironominae</taxon>
        <taxon>Chironomus</taxon>
    </lineage>
</organism>
<dbReference type="EMBL" id="OU895877">
    <property type="protein sequence ID" value="CAG9801237.1"/>
    <property type="molecule type" value="Genomic_DNA"/>
</dbReference>
<dbReference type="FunFam" id="3.30.160.60:FF:002343">
    <property type="entry name" value="Zinc finger protein 33A"/>
    <property type="match status" value="1"/>
</dbReference>
<dbReference type="Proteomes" id="UP001153620">
    <property type="component" value="Chromosome 1"/>
</dbReference>
<evidence type="ECO:0000256" key="3">
    <source>
        <dbReference type="ARBA" id="ARBA00022771"/>
    </source>
</evidence>
<evidence type="ECO:0000256" key="4">
    <source>
        <dbReference type="ARBA" id="ARBA00022833"/>
    </source>
</evidence>
<dbReference type="OrthoDB" id="6145499at2759"/>
<evidence type="ECO:0000256" key="1">
    <source>
        <dbReference type="ARBA" id="ARBA00022723"/>
    </source>
</evidence>
<protein>
    <recommendedName>
        <fullName evidence="6">C2H2-type domain-containing protein</fullName>
    </recommendedName>
</protein>
<dbReference type="GO" id="GO:0005634">
    <property type="term" value="C:nucleus"/>
    <property type="evidence" value="ECO:0007669"/>
    <property type="project" value="TreeGrafter"/>
</dbReference>
<evidence type="ECO:0000313" key="8">
    <source>
        <dbReference type="Proteomes" id="UP001153620"/>
    </source>
</evidence>
<accession>A0A9N9RRR7</accession>
<dbReference type="SUPFAM" id="SSF57667">
    <property type="entry name" value="beta-beta-alpha zinc fingers"/>
    <property type="match status" value="4"/>
</dbReference>
<dbReference type="PROSITE" id="PS00028">
    <property type="entry name" value="ZINC_FINGER_C2H2_1"/>
    <property type="match status" value="5"/>
</dbReference>
<feature type="domain" description="C2H2-type" evidence="6">
    <location>
        <begin position="154"/>
        <end position="183"/>
    </location>
</feature>
<keyword evidence="1" id="KW-0479">Metal-binding</keyword>
<name>A0A9N9RRR7_9DIPT</name>
<feature type="domain" description="C2H2-type" evidence="6">
    <location>
        <begin position="269"/>
        <end position="299"/>
    </location>
</feature>
<sequence length="599" mass="67107">MNEEMALSPSKGLIKHEVLSLDSELDLHNCIEEFDRVIYQIPEQFALNEEHLNFCDSSIVHDTANDMKFDLEIDQRSDRGTIHHQINENEINLTIRPGQGEFLGEPSHATITIEGTNPAIHARYRCNYDECNRSYSTVGNLRTHLKTHKGEFRFKCSEQGCGKAFLTSYSLKIHIRVHTKIKPYECTESGCEKAFNTRYRLRAHLRLHNGETFNCSICSKFFTTLSDLKKHFRTHTQERPFKCRECLKAFTASHHLKTHLRIHSGEKPYLCKIDQTCSKAFSTPHSLKSHIKTHEKRAKSSVTTINRSNTKEISFTTSTDLMTSSNASSSDDGDTYMNTLNMLQFQVLDDNGNSIKLEPYFNNYISPSASSPEQTTNEAMELALANEVELNEHQWVDISTLAAKSVLPSTPVTSQCIAISTVVPTYIDLPTYQIQNTNGMFMDQQSAQPTMNDFIMSNSNQDSQMEVDSINKTLKSITADAGICGCTNCKCDPMQDGGCSGSCETTKPCGGKKEKTVRQTQNEIEADTNKLIEEIDSLNVDTSKPAPNGTCGCISTKDAVDKGCCVVICLKTLETMKAENKTIDDIIDQKPVCSSHFVL</sequence>
<reference evidence="7" key="2">
    <citation type="submission" date="2022-10" db="EMBL/GenBank/DDBJ databases">
        <authorList>
            <consortium name="ENA_rothamsted_submissions"/>
            <consortium name="culmorum"/>
            <person name="King R."/>
        </authorList>
    </citation>
    <scope>NUCLEOTIDE SEQUENCE</scope>
</reference>
<dbReference type="InterPro" id="IPR036236">
    <property type="entry name" value="Znf_C2H2_sf"/>
</dbReference>
<dbReference type="PANTHER" id="PTHR46179">
    <property type="entry name" value="ZINC FINGER PROTEIN"/>
    <property type="match status" value="1"/>
</dbReference>
<feature type="domain" description="C2H2-type" evidence="6">
    <location>
        <begin position="184"/>
        <end position="213"/>
    </location>
</feature>